<dbReference type="SMART" id="SM00271">
    <property type="entry name" value="DnaJ"/>
    <property type="match status" value="1"/>
</dbReference>
<dbReference type="SUPFAM" id="SSF48452">
    <property type="entry name" value="TPR-like"/>
    <property type="match status" value="1"/>
</dbReference>
<dbReference type="InterPro" id="IPR050498">
    <property type="entry name" value="Ycf3"/>
</dbReference>
<evidence type="ECO:0000256" key="6">
    <source>
        <dbReference type="SAM" id="Phobius"/>
    </source>
</evidence>
<evidence type="ECO:0000256" key="5">
    <source>
        <dbReference type="PROSITE-ProRule" id="PRU00339"/>
    </source>
</evidence>
<reference evidence="8 9" key="1">
    <citation type="submission" date="2021-01" db="EMBL/GenBank/DDBJ databases">
        <title>Genomic Encyclopedia of Type Strains, Phase IV (KMG-IV): sequencing the most valuable type-strain genomes for metagenomic binning, comparative biology and taxonomic classification.</title>
        <authorList>
            <person name="Goeker M."/>
        </authorList>
    </citation>
    <scope>NUCLEOTIDE SEQUENCE [LARGE SCALE GENOMIC DNA]</scope>
    <source>
        <strain evidence="8 9">DSM 105453</strain>
    </source>
</reference>
<feature type="domain" description="J" evidence="7">
    <location>
        <begin position="2"/>
        <end position="75"/>
    </location>
</feature>
<dbReference type="EMBL" id="JAFBFH010000014">
    <property type="protein sequence ID" value="MBM7715400.1"/>
    <property type="molecule type" value="Genomic_DNA"/>
</dbReference>
<dbReference type="Pfam" id="PF13432">
    <property type="entry name" value="TPR_16"/>
    <property type="match status" value="1"/>
</dbReference>
<keyword evidence="4" id="KW-0346">Stress response</keyword>
<dbReference type="Proteomes" id="UP000823485">
    <property type="component" value="Unassembled WGS sequence"/>
</dbReference>
<dbReference type="Gene3D" id="1.25.40.10">
    <property type="entry name" value="Tetratricopeptide repeat domain"/>
    <property type="match status" value="1"/>
</dbReference>
<proteinExistence type="predicted"/>
<dbReference type="InterPro" id="IPR019734">
    <property type="entry name" value="TPR_rpt"/>
</dbReference>
<keyword evidence="1" id="KW-0235">DNA replication</keyword>
<comment type="caution">
    <text evidence="8">The sequence shown here is derived from an EMBL/GenBank/DDBJ whole genome shotgun (WGS) entry which is preliminary data.</text>
</comment>
<dbReference type="RefSeq" id="WP_077112790.1">
    <property type="nucleotide sequence ID" value="NZ_JAFBFH010000014.1"/>
</dbReference>
<keyword evidence="9" id="KW-1185">Reference proteome</keyword>
<evidence type="ECO:0000256" key="1">
    <source>
        <dbReference type="ARBA" id="ARBA00022705"/>
    </source>
</evidence>
<feature type="transmembrane region" description="Helical" evidence="6">
    <location>
        <begin position="415"/>
        <end position="432"/>
    </location>
</feature>
<evidence type="ECO:0000256" key="3">
    <source>
        <dbReference type="ARBA" id="ARBA00022803"/>
    </source>
</evidence>
<accession>A0ABS2R7Q0</accession>
<dbReference type="InterPro" id="IPR011990">
    <property type="entry name" value="TPR-like_helical_dom_sf"/>
</dbReference>
<protein>
    <submittedName>
        <fullName evidence="8">Tetratricopeptide (TPR) repeat protein</fullName>
    </submittedName>
</protein>
<sequence>MSIWDILEIDPTSEESAIKKAYAKKLKLHHPEDDPKGYQRLREAYDAAMKQAKSQAASLPVFQDEEDESQYEDSEESFDSEQHFFNSNDFFPVPLEEPRTERHPVYAFLQQVKELYDDFYARITPESWQTLMDEDIVWEMEYSQELRDGLISFLEDDHHLPRIVWEVLDNTFGFREDKEELLKHYDEEFVEYMIRQIEGTMELRYDCFVNQEIAFDIEQYLDLRESAQYMLMNGEVERAGDLLEEAHGLFTDDPDLELMRGKYYLEIRKPDEALECFTRVIALQPDDPDGYWQRALLYYDQQEYEAALADCMHLLNKDEGNKDQNVLVLAGRCHLALGNTADGRELIKETLAINKLHFRSYIHWCIAENAYGKTLDPAERKQPLRDDFLFHSFLFLRLTWFYICLYLIVSLLFDLHPYSTGLLLILLLWNAWKIWKVRRVLST</sequence>
<organism evidence="8 9">
    <name type="scientific">Siminovitchia thermophila</name>
    <dbReference type="NCBI Taxonomy" id="1245522"/>
    <lineage>
        <taxon>Bacteria</taxon>
        <taxon>Bacillati</taxon>
        <taxon>Bacillota</taxon>
        <taxon>Bacilli</taxon>
        <taxon>Bacillales</taxon>
        <taxon>Bacillaceae</taxon>
        <taxon>Siminovitchia</taxon>
    </lineage>
</organism>
<evidence type="ECO:0000313" key="8">
    <source>
        <dbReference type="EMBL" id="MBM7715400.1"/>
    </source>
</evidence>
<dbReference type="PANTHER" id="PTHR44858">
    <property type="entry name" value="TETRATRICOPEPTIDE REPEAT PROTEIN 6"/>
    <property type="match status" value="1"/>
</dbReference>
<keyword evidence="3 5" id="KW-0802">TPR repeat</keyword>
<feature type="repeat" description="TPR" evidence="5">
    <location>
        <begin position="254"/>
        <end position="287"/>
    </location>
</feature>
<evidence type="ECO:0000259" key="7">
    <source>
        <dbReference type="PROSITE" id="PS50076"/>
    </source>
</evidence>
<evidence type="ECO:0000313" key="9">
    <source>
        <dbReference type="Proteomes" id="UP000823485"/>
    </source>
</evidence>
<keyword evidence="6" id="KW-0472">Membrane</keyword>
<dbReference type="Gene3D" id="1.10.287.110">
    <property type="entry name" value="DnaJ domain"/>
    <property type="match status" value="1"/>
</dbReference>
<keyword evidence="6" id="KW-1133">Transmembrane helix</keyword>
<dbReference type="PANTHER" id="PTHR44858:SF1">
    <property type="entry name" value="UDP-N-ACETYLGLUCOSAMINE--PEPTIDE N-ACETYLGLUCOSAMINYLTRANSFERASE SPINDLY-RELATED"/>
    <property type="match status" value="1"/>
</dbReference>
<dbReference type="PROSITE" id="PS50005">
    <property type="entry name" value="TPR"/>
    <property type="match status" value="1"/>
</dbReference>
<keyword evidence="2" id="KW-0677">Repeat</keyword>
<name>A0ABS2R7Q0_9BACI</name>
<dbReference type="SUPFAM" id="SSF46565">
    <property type="entry name" value="Chaperone J-domain"/>
    <property type="match status" value="1"/>
</dbReference>
<gene>
    <name evidence="8" type="ORF">JOC94_002387</name>
</gene>
<evidence type="ECO:0000256" key="2">
    <source>
        <dbReference type="ARBA" id="ARBA00022737"/>
    </source>
</evidence>
<keyword evidence="6" id="KW-0812">Transmembrane</keyword>
<dbReference type="PROSITE" id="PS50076">
    <property type="entry name" value="DNAJ_2"/>
    <property type="match status" value="1"/>
</dbReference>
<evidence type="ECO:0000256" key="4">
    <source>
        <dbReference type="ARBA" id="ARBA00023016"/>
    </source>
</evidence>
<dbReference type="InterPro" id="IPR001623">
    <property type="entry name" value="DnaJ_domain"/>
</dbReference>
<dbReference type="SMART" id="SM00028">
    <property type="entry name" value="TPR"/>
    <property type="match status" value="2"/>
</dbReference>
<dbReference type="InterPro" id="IPR036869">
    <property type="entry name" value="J_dom_sf"/>
</dbReference>